<dbReference type="Gene3D" id="3.40.50.970">
    <property type="match status" value="1"/>
</dbReference>
<dbReference type="Pfam" id="PF02779">
    <property type="entry name" value="Transket_pyr"/>
    <property type="match status" value="1"/>
</dbReference>
<gene>
    <name evidence="3" type="ORF">HO173_005807</name>
</gene>
<dbReference type="GO" id="GO:0005829">
    <property type="term" value="C:cytosol"/>
    <property type="evidence" value="ECO:0007669"/>
    <property type="project" value="TreeGrafter"/>
</dbReference>
<dbReference type="SUPFAM" id="SSF52518">
    <property type="entry name" value="Thiamin diphosphate-binding fold (THDP-binding)"/>
    <property type="match status" value="1"/>
</dbReference>
<comment type="cofactor">
    <cofactor evidence="1">
        <name>thiamine diphosphate</name>
        <dbReference type="ChEBI" id="CHEBI:58937"/>
    </cofactor>
</comment>
<dbReference type="CDD" id="cd07033">
    <property type="entry name" value="TPP_PYR_DXS_TK_like"/>
    <property type="match status" value="1"/>
</dbReference>
<dbReference type="OrthoDB" id="10267175at2759"/>
<dbReference type="InterPro" id="IPR029061">
    <property type="entry name" value="THDP-binding"/>
</dbReference>
<evidence type="ECO:0000259" key="2">
    <source>
        <dbReference type="SMART" id="SM00861"/>
    </source>
</evidence>
<reference evidence="3 4" key="1">
    <citation type="journal article" date="2020" name="Genomics">
        <title>Complete, high-quality genomes from long-read metagenomic sequencing of two wolf lichen thalli reveals enigmatic genome architecture.</title>
        <authorList>
            <person name="McKenzie S.K."/>
            <person name="Walston R.F."/>
            <person name="Allen J.L."/>
        </authorList>
    </citation>
    <scope>NUCLEOTIDE SEQUENCE [LARGE SCALE GENOMIC DNA]</scope>
    <source>
        <strain evidence="3">WasteWater2</strain>
    </source>
</reference>
<dbReference type="PANTHER" id="PTHR43522:SF6">
    <property type="entry name" value="TRANSKETOLASE-LIKE PYRIMIDINE-BINDING DOMAIN-CONTAINING PROTEIN-RELATED"/>
    <property type="match status" value="1"/>
</dbReference>
<sequence>MSTTQSAGLVIHGVVEQINSFIVGTADLDSSVNMISNQKDGLSALSLESGMHGDYGGCYIHWGVHEHAMMATSNGIAAFNPCTTIPVTSTFVRFVLYGASAIRMGALQQLQVIPVATHDSIGMGEDGPTHQPIEVAALFRAMPNMICIRLADSNETAGAWKVAIEAKQTPTIISLSAQHLPQYPDMTGQEEVANGA</sequence>
<organism evidence="3 4">
    <name type="scientific">Letharia columbiana</name>
    <dbReference type="NCBI Taxonomy" id="112416"/>
    <lineage>
        <taxon>Eukaryota</taxon>
        <taxon>Fungi</taxon>
        <taxon>Dikarya</taxon>
        <taxon>Ascomycota</taxon>
        <taxon>Pezizomycotina</taxon>
        <taxon>Lecanoromycetes</taxon>
        <taxon>OSLEUM clade</taxon>
        <taxon>Lecanoromycetidae</taxon>
        <taxon>Lecanorales</taxon>
        <taxon>Lecanorineae</taxon>
        <taxon>Parmeliaceae</taxon>
        <taxon>Letharia</taxon>
    </lineage>
</organism>
<dbReference type="GeneID" id="59287469"/>
<dbReference type="PANTHER" id="PTHR43522">
    <property type="entry name" value="TRANSKETOLASE"/>
    <property type="match status" value="1"/>
</dbReference>
<protein>
    <recommendedName>
        <fullName evidence="2">Transketolase-like pyrimidine-binding domain-containing protein</fullName>
    </recommendedName>
</protein>
<comment type="caution">
    <text evidence="3">The sequence shown here is derived from an EMBL/GenBank/DDBJ whole genome shotgun (WGS) entry which is preliminary data.</text>
</comment>
<evidence type="ECO:0000313" key="3">
    <source>
        <dbReference type="EMBL" id="KAF6236178.1"/>
    </source>
</evidence>
<accession>A0A8H6L5E4</accession>
<dbReference type="GO" id="GO:0004802">
    <property type="term" value="F:transketolase activity"/>
    <property type="evidence" value="ECO:0007669"/>
    <property type="project" value="TreeGrafter"/>
</dbReference>
<proteinExistence type="predicted"/>
<evidence type="ECO:0000256" key="1">
    <source>
        <dbReference type="ARBA" id="ARBA00001964"/>
    </source>
</evidence>
<dbReference type="RefSeq" id="XP_037165530.1">
    <property type="nucleotide sequence ID" value="XM_037307721.1"/>
</dbReference>
<dbReference type="EMBL" id="JACCJC010000021">
    <property type="protein sequence ID" value="KAF6236178.1"/>
    <property type="molecule type" value="Genomic_DNA"/>
</dbReference>
<keyword evidence="4" id="KW-1185">Reference proteome</keyword>
<dbReference type="InterPro" id="IPR033247">
    <property type="entry name" value="Transketolase_fam"/>
</dbReference>
<dbReference type="Proteomes" id="UP000578531">
    <property type="component" value="Unassembled WGS sequence"/>
</dbReference>
<dbReference type="PROSITE" id="PS00802">
    <property type="entry name" value="TRANSKETOLASE_2"/>
    <property type="match status" value="1"/>
</dbReference>
<name>A0A8H6L5E4_9LECA</name>
<feature type="domain" description="Transketolase-like pyrimidine-binding" evidence="2">
    <location>
        <begin position="1"/>
        <end position="182"/>
    </location>
</feature>
<dbReference type="AlphaFoldDB" id="A0A8H6L5E4"/>
<dbReference type="GO" id="GO:0006098">
    <property type="term" value="P:pentose-phosphate shunt"/>
    <property type="evidence" value="ECO:0007669"/>
    <property type="project" value="TreeGrafter"/>
</dbReference>
<evidence type="ECO:0000313" key="4">
    <source>
        <dbReference type="Proteomes" id="UP000578531"/>
    </source>
</evidence>
<dbReference type="SMART" id="SM00861">
    <property type="entry name" value="Transket_pyr"/>
    <property type="match status" value="1"/>
</dbReference>
<dbReference type="InterPro" id="IPR005475">
    <property type="entry name" value="Transketolase-like_Pyr-bd"/>
</dbReference>
<dbReference type="InterPro" id="IPR020826">
    <property type="entry name" value="Transketolase_BS"/>
</dbReference>
<dbReference type="GO" id="GO:0005634">
    <property type="term" value="C:nucleus"/>
    <property type="evidence" value="ECO:0007669"/>
    <property type="project" value="TreeGrafter"/>
</dbReference>